<dbReference type="STRING" id="265726.KY46_14860"/>
<dbReference type="RefSeq" id="WP_046221422.1">
    <property type="nucleotide sequence ID" value="NZ_JWYV01000013.1"/>
</dbReference>
<comment type="caution">
    <text evidence="1">The sequence shown here is derived from an EMBL/GenBank/DDBJ whole genome shotgun (WGS) entry which is preliminary data.</text>
</comment>
<sequence>MSRSSTLYRQFFLAEERFLNYPLIPGFEQDVIVDMTQAGMNLAAFYGQQNAWRNPLLQELFLRRVFFHLCNSVEDKHQSRVFRRICLDYLHCPLLALKKCYGDNHISKFLSLKQSLLQLHHSSGL</sequence>
<dbReference type="AlphaFoldDB" id="A0A0F5VAD0"/>
<accession>A0A0F5VAD0</accession>
<evidence type="ECO:0000313" key="2">
    <source>
        <dbReference type="Proteomes" id="UP000033633"/>
    </source>
</evidence>
<name>A0A0F5VAD0_9GAMM</name>
<proteinExistence type="predicted"/>
<organism evidence="1 2">
    <name type="scientific">Photobacterium halotolerans</name>
    <dbReference type="NCBI Taxonomy" id="265726"/>
    <lineage>
        <taxon>Bacteria</taxon>
        <taxon>Pseudomonadati</taxon>
        <taxon>Pseudomonadota</taxon>
        <taxon>Gammaproteobacteria</taxon>
        <taxon>Vibrionales</taxon>
        <taxon>Vibrionaceae</taxon>
        <taxon>Photobacterium</taxon>
    </lineage>
</organism>
<protein>
    <submittedName>
        <fullName evidence="1">Uncharacterized protein</fullName>
    </submittedName>
</protein>
<evidence type="ECO:0000313" key="1">
    <source>
        <dbReference type="EMBL" id="KKC99115.1"/>
    </source>
</evidence>
<gene>
    <name evidence="1" type="ORF">KY46_14860</name>
</gene>
<dbReference type="EMBL" id="JWYV01000013">
    <property type="protein sequence ID" value="KKC99115.1"/>
    <property type="molecule type" value="Genomic_DNA"/>
</dbReference>
<dbReference type="PATRIC" id="fig|265726.11.peg.1222"/>
<keyword evidence="2" id="KW-1185">Reference proteome</keyword>
<dbReference type="Proteomes" id="UP000033633">
    <property type="component" value="Unassembled WGS sequence"/>
</dbReference>
<dbReference type="OrthoDB" id="5893245at2"/>
<reference evidence="1 2" key="1">
    <citation type="submission" date="2014-12" db="EMBL/GenBank/DDBJ databases">
        <title>Mercury Reductase activity and rhizosphere competence traits in the genome of root associated Photobacterium halotolerans MELD1.</title>
        <authorList>
            <person name="Mathew D.C."/>
            <person name="Huang C.-C."/>
        </authorList>
    </citation>
    <scope>NUCLEOTIDE SEQUENCE [LARGE SCALE GENOMIC DNA]</scope>
    <source>
        <strain evidence="1 2">MELD1</strain>
    </source>
</reference>